<name>A0AAD0ZLD5_9PSED</name>
<dbReference type="EMBL" id="CP027750">
    <property type="protein sequence ID" value="AZE30955.1"/>
    <property type="molecule type" value="Genomic_DNA"/>
</dbReference>
<gene>
    <name evidence="1" type="ORF">C4K07_4179</name>
</gene>
<evidence type="ECO:0000313" key="1">
    <source>
        <dbReference type="EMBL" id="AZE30955.1"/>
    </source>
</evidence>
<organism evidence="1 2">
    <name type="scientific">Pseudomonas chlororaphis subsp. aureofaciens</name>
    <dbReference type="NCBI Taxonomy" id="587851"/>
    <lineage>
        <taxon>Bacteria</taxon>
        <taxon>Pseudomonadati</taxon>
        <taxon>Pseudomonadota</taxon>
        <taxon>Gammaproteobacteria</taxon>
        <taxon>Pseudomonadales</taxon>
        <taxon>Pseudomonadaceae</taxon>
        <taxon>Pseudomonas</taxon>
    </lineage>
</organism>
<dbReference type="AlphaFoldDB" id="A0AAD0ZLD5"/>
<evidence type="ECO:0000313" key="2">
    <source>
        <dbReference type="Proteomes" id="UP000280455"/>
    </source>
</evidence>
<reference evidence="1 2" key="1">
    <citation type="submission" date="2018-03" db="EMBL/GenBank/DDBJ databases">
        <title>Diversity of phytobeneficial traits revealed by whole-genome analysis of worldwide-isolated phenazine-producing Pseudomonas spp.</title>
        <authorList>
            <person name="Biessy A."/>
            <person name="Novinscak A."/>
            <person name="Blom J."/>
            <person name="Leger G."/>
            <person name="Thomashow L.S."/>
            <person name="Cazorla F.M."/>
            <person name="Josic D."/>
            <person name="Filion M."/>
        </authorList>
    </citation>
    <scope>NUCLEOTIDE SEQUENCE [LARGE SCALE GENOMIC DNA]</scope>
    <source>
        <strain evidence="1 2">ChPhzS24</strain>
    </source>
</reference>
<accession>A0AAD0ZLD5</accession>
<sequence length="63" mass="6859">MPIAASPRLGSGYTVTIPVAAAEGCDRLRSKRDPGHAVRLSNRVLVLDDGYAAERGLRQRLQR</sequence>
<dbReference type="Proteomes" id="UP000280455">
    <property type="component" value="Chromosome"/>
</dbReference>
<proteinExistence type="predicted"/>
<protein>
    <submittedName>
        <fullName evidence="1">Uncharacterized protein</fullName>
    </submittedName>
</protein>